<organism evidence="2 3">
    <name type="scientific">Ketobacter alkanivorans</name>
    <dbReference type="NCBI Taxonomy" id="1917421"/>
    <lineage>
        <taxon>Bacteria</taxon>
        <taxon>Pseudomonadati</taxon>
        <taxon>Pseudomonadota</taxon>
        <taxon>Gammaproteobacteria</taxon>
        <taxon>Pseudomonadales</taxon>
        <taxon>Ketobacteraceae</taxon>
        <taxon>Ketobacter</taxon>
    </lineage>
</organism>
<gene>
    <name evidence="2" type="ORF">Kalk_13230</name>
</gene>
<dbReference type="AlphaFoldDB" id="A0A2K9LM77"/>
<dbReference type="Pfam" id="PF09834">
    <property type="entry name" value="DUF2061"/>
    <property type="match status" value="1"/>
</dbReference>
<dbReference type="KEGG" id="kak:Kalk_13230"/>
<proteinExistence type="predicted"/>
<reference evidence="3" key="1">
    <citation type="submission" date="2017-08" db="EMBL/GenBank/DDBJ databases">
        <title>Direct submision.</title>
        <authorList>
            <person name="Kim S.-J."/>
            <person name="Rhee S.-K."/>
        </authorList>
    </citation>
    <scope>NUCLEOTIDE SEQUENCE [LARGE SCALE GENOMIC DNA]</scope>
    <source>
        <strain evidence="3">GI5</strain>
    </source>
</reference>
<dbReference type="RefSeq" id="WP_101894705.1">
    <property type="nucleotide sequence ID" value="NZ_CP022684.1"/>
</dbReference>
<dbReference type="InterPro" id="IPR018638">
    <property type="entry name" value="DUF2061_membrane"/>
</dbReference>
<accession>A0A2K9LM77</accession>
<evidence type="ECO:0000313" key="3">
    <source>
        <dbReference type="Proteomes" id="UP000235116"/>
    </source>
</evidence>
<protein>
    <recommendedName>
        <fullName evidence="1">DUF2061 domain-containing protein</fullName>
    </recommendedName>
</protein>
<name>A0A2K9LM77_9GAMM</name>
<feature type="domain" description="DUF2061" evidence="1">
    <location>
        <begin position="1"/>
        <end position="52"/>
    </location>
</feature>
<dbReference type="EMBL" id="CP022684">
    <property type="protein sequence ID" value="AUM13327.1"/>
    <property type="molecule type" value="Genomic_DNA"/>
</dbReference>
<dbReference type="OrthoDB" id="9133582at2"/>
<sequence length="85" mass="9553">MKKTISFATIHMGVAFTVGYVMTGDLAVGGALALVEPLCNTVAYYFHEKVWNRVKSPRQLPDSQPVLQANYHTEYKQIEPPLYAH</sequence>
<evidence type="ECO:0000313" key="2">
    <source>
        <dbReference type="EMBL" id="AUM13327.1"/>
    </source>
</evidence>
<evidence type="ECO:0000259" key="1">
    <source>
        <dbReference type="Pfam" id="PF09834"/>
    </source>
</evidence>
<keyword evidence="3" id="KW-1185">Reference proteome</keyword>
<dbReference type="Proteomes" id="UP000235116">
    <property type="component" value="Chromosome"/>
</dbReference>